<dbReference type="Pfam" id="PF08242">
    <property type="entry name" value="Methyltransf_12"/>
    <property type="match status" value="1"/>
</dbReference>
<evidence type="ECO:0000256" key="3">
    <source>
        <dbReference type="PROSITE-ProRule" id="PRU00339"/>
    </source>
</evidence>
<dbReference type="RefSeq" id="WP_206292914.1">
    <property type="nucleotide sequence ID" value="NZ_CP063458.1"/>
</dbReference>
<organism evidence="5 6">
    <name type="scientific">Humisphaera borealis</name>
    <dbReference type="NCBI Taxonomy" id="2807512"/>
    <lineage>
        <taxon>Bacteria</taxon>
        <taxon>Pseudomonadati</taxon>
        <taxon>Planctomycetota</taxon>
        <taxon>Phycisphaerae</taxon>
        <taxon>Tepidisphaerales</taxon>
        <taxon>Tepidisphaeraceae</taxon>
        <taxon>Humisphaera</taxon>
    </lineage>
</organism>
<feature type="repeat" description="TPR" evidence="3">
    <location>
        <begin position="70"/>
        <end position="103"/>
    </location>
</feature>
<feature type="repeat" description="TPR" evidence="3">
    <location>
        <begin position="2"/>
        <end position="35"/>
    </location>
</feature>
<dbReference type="InterPro" id="IPR013217">
    <property type="entry name" value="Methyltransf_12"/>
</dbReference>
<keyword evidence="2 3" id="KW-0802">TPR repeat</keyword>
<feature type="domain" description="Methyltransferase type 12" evidence="4">
    <location>
        <begin position="385"/>
        <end position="474"/>
    </location>
</feature>
<dbReference type="Pfam" id="PF14559">
    <property type="entry name" value="TPR_19"/>
    <property type="match status" value="1"/>
</dbReference>
<dbReference type="InterPro" id="IPR019734">
    <property type="entry name" value="TPR_rpt"/>
</dbReference>
<evidence type="ECO:0000259" key="4">
    <source>
        <dbReference type="Pfam" id="PF08242"/>
    </source>
</evidence>
<keyword evidence="1" id="KW-0677">Repeat</keyword>
<dbReference type="InterPro" id="IPR029063">
    <property type="entry name" value="SAM-dependent_MTases_sf"/>
</dbReference>
<dbReference type="Gene3D" id="3.40.50.150">
    <property type="entry name" value="Vaccinia Virus protein VP39"/>
    <property type="match status" value="1"/>
</dbReference>
<proteinExistence type="predicted"/>
<dbReference type="EMBL" id="CP063458">
    <property type="protein sequence ID" value="QOV89854.1"/>
    <property type="molecule type" value="Genomic_DNA"/>
</dbReference>
<gene>
    <name evidence="5" type="ORF">IPV69_00320</name>
</gene>
<name>A0A7M2WWY6_9BACT</name>
<evidence type="ECO:0000256" key="1">
    <source>
        <dbReference type="ARBA" id="ARBA00022737"/>
    </source>
</evidence>
<feature type="repeat" description="TPR" evidence="3">
    <location>
        <begin position="209"/>
        <end position="242"/>
    </location>
</feature>
<sequence>MSQDHLQIGLEHHRAGRVRQAEEAYRAVLAAAPDDPEALHWLGVLLTQAGQPAEAIPLLQRAVAGREGDAAYHHNLGQALLMTGRIDDAIAALTESAALEPSRGETFLALARAYAVRRSAGDATAAVAALKRAGEQGIDTPDLHHDLGIALLASGQPDEALLELGRAIAKRPDYQSAAFQTAMAHRAKGDRRAARNWLNKALELNRDYAQAWHALGVIDAEVGNFELAIGHLKRAIRCSPRSQAIYNTLEGILRKVGKPGEADLIRTTADALQLMSALELGIVEDDETDPADSAPMAAPSPAIAELDDRLRMDAGRERIQEALAGISGLVSPARATPAAITHLFDNYAERFDHHLRDKLSYAGPEQLQAAIAKTRRDDRLLDIADLGCGTGLCGGFLRPMARQLVGVDLSTRMLEKAGERGHYDRLEPADLMDFLRRSPDSYDLLLAADVLIYLGDLTPLFEMAWKSLRPGGILAASFEAGEVERYVRHPRTRRFVHSREYLERLGQIFGYSQRLMDQTTLRYEHNNPVTAWIAVFEKPTT</sequence>
<reference evidence="5 6" key="1">
    <citation type="submission" date="2020-10" db="EMBL/GenBank/DDBJ databases">
        <title>Wide distribution of Phycisphaera-like planctomycetes from WD2101 soil group in peatlands and genome analysis of the first cultivated representative.</title>
        <authorList>
            <person name="Dedysh S.N."/>
            <person name="Beletsky A.V."/>
            <person name="Ivanova A."/>
            <person name="Kulichevskaya I.S."/>
            <person name="Suzina N.E."/>
            <person name="Philippov D.A."/>
            <person name="Rakitin A.L."/>
            <person name="Mardanov A.V."/>
            <person name="Ravin N.V."/>
        </authorList>
    </citation>
    <scope>NUCLEOTIDE SEQUENCE [LARGE SCALE GENOMIC DNA]</scope>
    <source>
        <strain evidence="5 6">M1803</strain>
    </source>
</reference>
<dbReference type="Proteomes" id="UP000593765">
    <property type="component" value="Chromosome"/>
</dbReference>
<evidence type="ECO:0000313" key="6">
    <source>
        <dbReference type="Proteomes" id="UP000593765"/>
    </source>
</evidence>
<dbReference type="InterPro" id="IPR011990">
    <property type="entry name" value="TPR-like_helical_dom_sf"/>
</dbReference>
<dbReference type="AlphaFoldDB" id="A0A7M2WWY6"/>
<dbReference type="SUPFAM" id="SSF53335">
    <property type="entry name" value="S-adenosyl-L-methionine-dependent methyltransferases"/>
    <property type="match status" value="1"/>
</dbReference>
<dbReference type="InterPro" id="IPR052346">
    <property type="entry name" value="O-mannosyl-transferase_TMTC"/>
</dbReference>
<accession>A0A7M2WWY6</accession>
<dbReference type="CDD" id="cd02440">
    <property type="entry name" value="AdoMet_MTases"/>
    <property type="match status" value="1"/>
</dbReference>
<dbReference type="Pfam" id="PF13432">
    <property type="entry name" value="TPR_16"/>
    <property type="match status" value="1"/>
</dbReference>
<dbReference type="PANTHER" id="PTHR44227:SF3">
    <property type="entry name" value="PROTEIN O-MANNOSYL-TRANSFERASE TMTC4"/>
    <property type="match status" value="1"/>
</dbReference>
<protein>
    <submittedName>
        <fullName evidence="5">Tetratricopeptide repeat protein</fullName>
    </submittedName>
</protein>
<evidence type="ECO:0000313" key="5">
    <source>
        <dbReference type="EMBL" id="QOV89854.1"/>
    </source>
</evidence>
<dbReference type="Gene3D" id="1.25.40.10">
    <property type="entry name" value="Tetratricopeptide repeat domain"/>
    <property type="match status" value="2"/>
</dbReference>
<dbReference type="SMART" id="SM00028">
    <property type="entry name" value="TPR"/>
    <property type="match status" value="6"/>
</dbReference>
<keyword evidence="6" id="KW-1185">Reference proteome</keyword>
<evidence type="ECO:0000256" key="2">
    <source>
        <dbReference type="ARBA" id="ARBA00022803"/>
    </source>
</evidence>
<dbReference type="SUPFAM" id="SSF48452">
    <property type="entry name" value="TPR-like"/>
    <property type="match status" value="1"/>
</dbReference>
<dbReference type="PROSITE" id="PS50005">
    <property type="entry name" value="TPR"/>
    <property type="match status" value="3"/>
</dbReference>
<dbReference type="KEGG" id="hbs:IPV69_00320"/>
<dbReference type="PANTHER" id="PTHR44227">
    <property type="match status" value="1"/>
</dbReference>